<dbReference type="EMBL" id="MU006107">
    <property type="protein sequence ID" value="KAF2835699.1"/>
    <property type="molecule type" value="Genomic_DNA"/>
</dbReference>
<feature type="non-terminal residue" evidence="6">
    <location>
        <position position="66"/>
    </location>
</feature>
<evidence type="ECO:0000259" key="5">
    <source>
        <dbReference type="PROSITE" id="PS51501"/>
    </source>
</evidence>
<evidence type="ECO:0000313" key="6">
    <source>
        <dbReference type="EMBL" id="KAF2835699.1"/>
    </source>
</evidence>
<dbReference type="PANTHER" id="PTHR20922">
    <property type="entry name" value="DNL-TYPE ZINC FINGER PROTEIN"/>
    <property type="match status" value="1"/>
</dbReference>
<dbReference type="GO" id="GO:0051087">
    <property type="term" value="F:protein-folding chaperone binding"/>
    <property type="evidence" value="ECO:0007669"/>
    <property type="project" value="TreeGrafter"/>
</dbReference>
<evidence type="ECO:0000256" key="3">
    <source>
        <dbReference type="ARBA" id="ARBA00022833"/>
    </source>
</evidence>
<dbReference type="OrthoDB" id="512667at2759"/>
<dbReference type="GO" id="GO:0030150">
    <property type="term" value="P:protein import into mitochondrial matrix"/>
    <property type="evidence" value="ECO:0007669"/>
    <property type="project" value="TreeGrafter"/>
</dbReference>
<name>A0A9P4S432_9PEZI</name>
<dbReference type="Proteomes" id="UP000799429">
    <property type="component" value="Unassembled WGS sequence"/>
</dbReference>
<dbReference type="InterPro" id="IPR007853">
    <property type="entry name" value="Znf_DNL-typ"/>
</dbReference>
<keyword evidence="7" id="KW-1185">Reference proteome</keyword>
<protein>
    <submittedName>
        <fullName evidence="6">Zf-DNL-domain-containing protein</fullName>
    </submittedName>
</protein>
<gene>
    <name evidence="6" type="ORF">M501DRAFT_961872</name>
</gene>
<keyword evidence="3" id="KW-0862">Zinc</keyword>
<evidence type="ECO:0000256" key="4">
    <source>
        <dbReference type="PROSITE-ProRule" id="PRU00834"/>
    </source>
</evidence>
<dbReference type="GO" id="GO:0005739">
    <property type="term" value="C:mitochondrion"/>
    <property type="evidence" value="ECO:0007669"/>
    <property type="project" value="TreeGrafter"/>
</dbReference>
<dbReference type="GO" id="GO:0050821">
    <property type="term" value="P:protein stabilization"/>
    <property type="evidence" value="ECO:0007669"/>
    <property type="project" value="TreeGrafter"/>
</dbReference>
<comment type="caution">
    <text evidence="6">The sequence shown here is derived from an EMBL/GenBank/DDBJ whole genome shotgun (WGS) entry which is preliminary data.</text>
</comment>
<dbReference type="PANTHER" id="PTHR20922:SF13">
    <property type="entry name" value="DNL-TYPE ZINC FINGER PROTEIN"/>
    <property type="match status" value="1"/>
</dbReference>
<dbReference type="GO" id="GO:0008270">
    <property type="term" value="F:zinc ion binding"/>
    <property type="evidence" value="ECO:0007669"/>
    <property type="project" value="UniProtKB-KW"/>
</dbReference>
<dbReference type="Pfam" id="PF05180">
    <property type="entry name" value="zf-DNL"/>
    <property type="match status" value="1"/>
</dbReference>
<dbReference type="PROSITE" id="PS51501">
    <property type="entry name" value="ZF_DNL"/>
    <property type="match status" value="1"/>
</dbReference>
<sequence>MSFTCRKCHERSSHKVSKQGYHHGTVLITCTGCKNKHLISDHLKIFSDTGITIEEILTKKGETIQK</sequence>
<feature type="domain" description="DNL-type" evidence="5">
    <location>
        <begin position="1"/>
        <end position="66"/>
    </location>
</feature>
<organism evidence="6 7">
    <name type="scientific">Patellaria atrata CBS 101060</name>
    <dbReference type="NCBI Taxonomy" id="1346257"/>
    <lineage>
        <taxon>Eukaryota</taxon>
        <taxon>Fungi</taxon>
        <taxon>Dikarya</taxon>
        <taxon>Ascomycota</taxon>
        <taxon>Pezizomycotina</taxon>
        <taxon>Dothideomycetes</taxon>
        <taxon>Dothideomycetes incertae sedis</taxon>
        <taxon>Patellariales</taxon>
        <taxon>Patellariaceae</taxon>
        <taxon>Patellaria</taxon>
    </lineage>
</organism>
<evidence type="ECO:0000313" key="7">
    <source>
        <dbReference type="Proteomes" id="UP000799429"/>
    </source>
</evidence>
<evidence type="ECO:0000256" key="2">
    <source>
        <dbReference type="ARBA" id="ARBA00022771"/>
    </source>
</evidence>
<keyword evidence="1" id="KW-0479">Metal-binding</keyword>
<dbReference type="GO" id="GO:0006457">
    <property type="term" value="P:protein folding"/>
    <property type="evidence" value="ECO:0007669"/>
    <property type="project" value="TreeGrafter"/>
</dbReference>
<dbReference type="InterPro" id="IPR024158">
    <property type="entry name" value="Mt_import_TIM15"/>
</dbReference>
<keyword evidence="2 4" id="KW-0863">Zinc-finger</keyword>
<reference evidence="6" key="1">
    <citation type="journal article" date="2020" name="Stud. Mycol.">
        <title>101 Dothideomycetes genomes: a test case for predicting lifestyles and emergence of pathogens.</title>
        <authorList>
            <person name="Haridas S."/>
            <person name="Albert R."/>
            <person name="Binder M."/>
            <person name="Bloem J."/>
            <person name="Labutti K."/>
            <person name="Salamov A."/>
            <person name="Andreopoulos B."/>
            <person name="Baker S."/>
            <person name="Barry K."/>
            <person name="Bills G."/>
            <person name="Bluhm B."/>
            <person name="Cannon C."/>
            <person name="Castanera R."/>
            <person name="Culley D."/>
            <person name="Daum C."/>
            <person name="Ezra D."/>
            <person name="Gonzalez J."/>
            <person name="Henrissat B."/>
            <person name="Kuo A."/>
            <person name="Liang C."/>
            <person name="Lipzen A."/>
            <person name="Lutzoni F."/>
            <person name="Magnuson J."/>
            <person name="Mondo S."/>
            <person name="Nolan M."/>
            <person name="Ohm R."/>
            <person name="Pangilinan J."/>
            <person name="Park H.-J."/>
            <person name="Ramirez L."/>
            <person name="Alfaro M."/>
            <person name="Sun H."/>
            <person name="Tritt A."/>
            <person name="Yoshinaga Y."/>
            <person name="Zwiers L.-H."/>
            <person name="Turgeon B."/>
            <person name="Goodwin S."/>
            <person name="Spatafora J."/>
            <person name="Crous P."/>
            <person name="Grigoriev I."/>
        </authorList>
    </citation>
    <scope>NUCLEOTIDE SEQUENCE</scope>
    <source>
        <strain evidence="6">CBS 101060</strain>
    </source>
</reference>
<accession>A0A9P4S432</accession>
<proteinExistence type="predicted"/>
<dbReference type="AlphaFoldDB" id="A0A9P4S432"/>
<evidence type="ECO:0000256" key="1">
    <source>
        <dbReference type="ARBA" id="ARBA00022723"/>
    </source>
</evidence>